<organism evidence="1 2">
    <name type="scientific">Agaricus bisporus var. burnettii (strain JB137-S8 / ATCC MYA-4627 / FGSC 10392)</name>
    <name type="common">White button mushroom</name>
    <dbReference type="NCBI Taxonomy" id="597362"/>
    <lineage>
        <taxon>Eukaryota</taxon>
        <taxon>Fungi</taxon>
        <taxon>Dikarya</taxon>
        <taxon>Basidiomycota</taxon>
        <taxon>Agaricomycotina</taxon>
        <taxon>Agaricomycetes</taxon>
        <taxon>Agaricomycetidae</taxon>
        <taxon>Agaricales</taxon>
        <taxon>Agaricineae</taxon>
        <taxon>Agaricaceae</taxon>
        <taxon>Agaricus</taxon>
    </lineage>
</organism>
<dbReference type="Proteomes" id="UP000008493">
    <property type="component" value="Unassembled WGS sequence"/>
</dbReference>
<dbReference type="AlphaFoldDB" id="K5XR04"/>
<gene>
    <name evidence="1" type="ORF">AGABI1DRAFT_115419</name>
</gene>
<protein>
    <submittedName>
        <fullName evidence="1">Uncharacterized protein</fullName>
    </submittedName>
</protein>
<dbReference type="EMBL" id="JH971397">
    <property type="protein sequence ID" value="EKM77270.1"/>
    <property type="molecule type" value="Genomic_DNA"/>
</dbReference>
<accession>K5XR04</accession>
<dbReference type="GeneID" id="18824706"/>
<evidence type="ECO:0000313" key="1">
    <source>
        <dbReference type="EMBL" id="EKM77270.1"/>
    </source>
</evidence>
<proteinExistence type="predicted"/>
<dbReference type="HOGENOM" id="CLU_2903643_0_0_1"/>
<keyword evidence="2" id="KW-1185">Reference proteome</keyword>
<evidence type="ECO:0000313" key="2">
    <source>
        <dbReference type="Proteomes" id="UP000008493"/>
    </source>
</evidence>
<dbReference type="InParanoid" id="K5XR04"/>
<dbReference type="KEGG" id="abp:AGABI1DRAFT115419"/>
<name>K5XR04_AGABU</name>
<sequence>MYYFIHPTAITPTVLAFIQSCLQGKGMTFSECSPCVNTGYAATEIFPENEVNLVRIQLACKV</sequence>
<dbReference type="RefSeq" id="XP_007332243.1">
    <property type="nucleotide sequence ID" value="XM_007332181.1"/>
</dbReference>
<dbReference type="OMA" id="GMTFSEC"/>
<reference evidence="2" key="1">
    <citation type="journal article" date="2012" name="Proc. Natl. Acad. Sci. U.S.A.">
        <title>Genome sequence of the button mushroom Agaricus bisporus reveals mechanisms governing adaptation to a humic-rich ecological niche.</title>
        <authorList>
            <person name="Morin E."/>
            <person name="Kohler A."/>
            <person name="Baker A.R."/>
            <person name="Foulongne-Oriol M."/>
            <person name="Lombard V."/>
            <person name="Nagy L.G."/>
            <person name="Ohm R.A."/>
            <person name="Patyshakuliyeva A."/>
            <person name="Brun A."/>
            <person name="Aerts A.L."/>
            <person name="Bailey A.M."/>
            <person name="Billette C."/>
            <person name="Coutinho P.M."/>
            <person name="Deakin G."/>
            <person name="Doddapaneni H."/>
            <person name="Floudas D."/>
            <person name="Grimwood J."/>
            <person name="Hilden K."/>
            <person name="Kuees U."/>
            <person name="LaButti K.M."/>
            <person name="Lapidus A."/>
            <person name="Lindquist E.A."/>
            <person name="Lucas S.M."/>
            <person name="Murat C."/>
            <person name="Riley R.W."/>
            <person name="Salamov A.A."/>
            <person name="Schmutz J."/>
            <person name="Subramanian V."/>
            <person name="Woesten H.A.B."/>
            <person name="Xu J."/>
            <person name="Eastwood D.C."/>
            <person name="Foster G.D."/>
            <person name="Sonnenberg A.S."/>
            <person name="Cullen D."/>
            <person name="de Vries R.P."/>
            <person name="Lundell T."/>
            <person name="Hibbett D.S."/>
            <person name="Henrissat B."/>
            <person name="Burton K.S."/>
            <person name="Kerrigan R.W."/>
            <person name="Challen M.P."/>
            <person name="Grigoriev I.V."/>
            <person name="Martin F."/>
        </authorList>
    </citation>
    <scope>NUCLEOTIDE SEQUENCE [LARGE SCALE GENOMIC DNA]</scope>
    <source>
        <strain evidence="2">JB137-S8 / ATCC MYA-4627 / FGSC 10392</strain>
    </source>
</reference>